<feature type="compositionally biased region" description="Low complexity" evidence="1">
    <location>
        <begin position="30"/>
        <end position="39"/>
    </location>
</feature>
<proteinExistence type="predicted"/>
<feature type="compositionally biased region" description="Low complexity" evidence="1">
    <location>
        <begin position="389"/>
        <end position="403"/>
    </location>
</feature>
<comment type="caution">
    <text evidence="2">The sequence shown here is derived from an EMBL/GenBank/DDBJ whole genome shotgun (WGS) entry which is preliminary data.</text>
</comment>
<dbReference type="Proteomes" id="UP001302812">
    <property type="component" value="Unassembled WGS sequence"/>
</dbReference>
<dbReference type="GeneID" id="89934592"/>
<dbReference type="Pfam" id="PF08613">
    <property type="entry name" value="Cyclin"/>
    <property type="match status" value="1"/>
</dbReference>
<feature type="compositionally biased region" description="Low complexity" evidence="1">
    <location>
        <begin position="281"/>
        <end position="290"/>
    </location>
</feature>
<sequence>MPQSDRWRPALNERPTPNEQTFNLTSRYPTAAANHTNHTQAMPAAGTRSAAPPSELPVAQLRQQVSRQTVQSWTPTSASAAADEEQGEDAKMTLHSLNIPERISPNGGNLADLLAQVTALLWFQTTKVLDKAGKMQTLPLNTAVQPLPPGASASQHFKKWVLNMLTTTQVTQNVAVLALLYIYRLKMTNPNVKGRPGSEFRLLTVALMLGNKFLDDNTYTNKTWADVSGIPVTEIHVMEVEFLSNMRYSLLVTEAEWEQWLDKLAGFWRYLELARQAVSSSPSPLLIPSPTTGRFVSPLPSPTGPATSKLSPSPGPVSNGSPAHGWPPPYAGSNAVSPLALKPEPHFSLRKRSSPDHGDSAEHPAKRVSRAPPSEQVKSSGQQSQALRQHLATASQAQLASQHPAKYDPGQQRAVPAAALEQGRLSVPSLTLNTAQATAAAVPVSQPQPYGPPGYAPAQPSLSLPPIGPGIRAMSTVFPTTTYTPPQSTPATCGTVTPTTSFPPVSYGTPTKRLSPQNAFSSNVSYANSSPLIDPFLHHMATPIGNAGGASGLHTPISHSPSVYLQQRNSPYRPVRHVSTLLYPPPSAFLEQYHLPNTVLPNQMHYQPLGKRNEYRTGILPEF</sequence>
<dbReference type="GO" id="GO:0016538">
    <property type="term" value="F:cyclin-dependent protein serine/threonine kinase regulator activity"/>
    <property type="evidence" value="ECO:0007669"/>
    <property type="project" value="TreeGrafter"/>
</dbReference>
<evidence type="ECO:0000313" key="3">
    <source>
        <dbReference type="Proteomes" id="UP001302812"/>
    </source>
</evidence>
<organism evidence="2 3">
    <name type="scientific">Canariomyces notabilis</name>
    <dbReference type="NCBI Taxonomy" id="2074819"/>
    <lineage>
        <taxon>Eukaryota</taxon>
        <taxon>Fungi</taxon>
        <taxon>Dikarya</taxon>
        <taxon>Ascomycota</taxon>
        <taxon>Pezizomycotina</taxon>
        <taxon>Sordariomycetes</taxon>
        <taxon>Sordariomycetidae</taxon>
        <taxon>Sordariales</taxon>
        <taxon>Chaetomiaceae</taxon>
        <taxon>Canariomyces</taxon>
    </lineage>
</organism>
<dbReference type="GO" id="GO:0000307">
    <property type="term" value="C:cyclin-dependent protein kinase holoenzyme complex"/>
    <property type="evidence" value="ECO:0007669"/>
    <property type="project" value="TreeGrafter"/>
</dbReference>
<dbReference type="GO" id="GO:0005634">
    <property type="term" value="C:nucleus"/>
    <property type="evidence" value="ECO:0007669"/>
    <property type="project" value="TreeGrafter"/>
</dbReference>
<keyword evidence="3" id="KW-1185">Reference proteome</keyword>
<feature type="non-terminal residue" evidence="2">
    <location>
        <position position="623"/>
    </location>
</feature>
<dbReference type="EMBL" id="MU853359">
    <property type="protein sequence ID" value="KAK4108911.1"/>
    <property type="molecule type" value="Genomic_DNA"/>
</dbReference>
<dbReference type="RefSeq" id="XP_064666481.1">
    <property type="nucleotide sequence ID" value="XM_064810467.1"/>
</dbReference>
<gene>
    <name evidence="2" type="ORF">N656DRAFT_674154</name>
</gene>
<reference evidence="2" key="2">
    <citation type="submission" date="2023-05" db="EMBL/GenBank/DDBJ databases">
        <authorList>
            <consortium name="Lawrence Berkeley National Laboratory"/>
            <person name="Steindorff A."/>
            <person name="Hensen N."/>
            <person name="Bonometti L."/>
            <person name="Westerberg I."/>
            <person name="Brannstrom I.O."/>
            <person name="Guillou S."/>
            <person name="Cros-Aarteil S."/>
            <person name="Calhoun S."/>
            <person name="Haridas S."/>
            <person name="Kuo A."/>
            <person name="Mondo S."/>
            <person name="Pangilinan J."/>
            <person name="Riley R."/>
            <person name="Labutti K."/>
            <person name="Andreopoulos B."/>
            <person name="Lipzen A."/>
            <person name="Chen C."/>
            <person name="Yanf M."/>
            <person name="Daum C."/>
            <person name="Ng V."/>
            <person name="Clum A."/>
            <person name="Ohm R."/>
            <person name="Martin F."/>
            <person name="Silar P."/>
            <person name="Natvig D."/>
            <person name="Lalanne C."/>
            <person name="Gautier V."/>
            <person name="Ament-Velasquez S.L."/>
            <person name="Kruys A."/>
            <person name="Hutchinson M.I."/>
            <person name="Powell A.J."/>
            <person name="Barry K."/>
            <person name="Miller A.N."/>
            <person name="Grigoriev I.V."/>
            <person name="Debuchy R."/>
            <person name="Gladieux P."/>
            <person name="Thoren M.H."/>
            <person name="Johannesson H."/>
        </authorList>
    </citation>
    <scope>NUCLEOTIDE SEQUENCE</scope>
    <source>
        <strain evidence="2">CBS 508.74</strain>
    </source>
</reference>
<evidence type="ECO:0000256" key="1">
    <source>
        <dbReference type="SAM" id="MobiDB-lite"/>
    </source>
</evidence>
<dbReference type="InterPro" id="IPR013922">
    <property type="entry name" value="Cyclin_PHO80-like"/>
</dbReference>
<feature type="compositionally biased region" description="Polar residues" evidence="1">
    <location>
        <begin position="376"/>
        <end position="387"/>
    </location>
</feature>
<dbReference type="Gene3D" id="1.10.472.10">
    <property type="entry name" value="Cyclin-like"/>
    <property type="match status" value="1"/>
</dbReference>
<dbReference type="GO" id="GO:0019901">
    <property type="term" value="F:protein kinase binding"/>
    <property type="evidence" value="ECO:0007669"/>
    <property type="project" value="InterPro"/>
</dbReference>
<dbReference type="AlphaFoldDB" id="A0AAN6T959"/>
<name>A0AAN6T959_9PEZI</name>
<feature type="compositionally biased region" description="Basic and acidic residues" evidence="1">
    <location>
        <begin position="343"/>
        <end position="365"/>
    </location>
</feature>
<protein>
    <recommendedName>
        <fullName evidence="4">Cyclin</fullName>
    </recommendedName>
</protein>
<dbReference type="SUPFAM" id="SSF47954">
    <property type="entry name" value="Cyclin-like"/>
    <property type="match status" value="1"/>
</dbReference>
<evidence type="ECO:0008006" key="4">
    <source>
        <dbReference type="Google" id="ProtNLM"/>
    </source>
</evidence>
<accession>A0AAN6T959</accession>
<dbReference type="PANTHER" id="PTHR15615">
    <property type="match status" value="1"/>
</dbReference>
<feature type="region of interest" description="Disordered" evidence="1">
    <location>
        <begin position="1"/>
        <end position="88"/>
    </location>
</feature>
<dbReference type="CDD" id="cd20557">
    <property type="entry name" value="CYCLIN_ScPCL1-like"/>
    <property type="match status" value="1"/>
</dbReference>
<reference evidence="2" key="1">
    <citation type="journal article" date="2023" name="Mol. Phylogenet. Evol.">
        <title>Genome-scale phylogeny and comparative genomics of the fungal order Sordariales.</title>
        <authorList>
            <person name="Hensen N."/>
            <person name="Bonometti L."/>
            <person name="Westerberg I."/>
            <person name="Brannstrom I.O."/>
            <person name="Guillou S."/>
            <person name="Cros-Aarteil S."/>
            <person name="Calhoun S."/>
            <person name="Haridas S."/>
            <person name="Kuo A."/>
            <person name="Mondo S."/>
            <person name="Pangilinan J."/>
            <person name="Riley R."/>
            <person name="LaButti K."/>
            <person name="Andreopoulos B."/>
            <person name="Lipzen A."/>
            <person name="Chen C."/>
            <person name="Yan M."/>
            <person name="Daum C."/>
            <person name="Ng V."/>
            <person name="Clum A."/>
            <person name="Steindorff A."/>
            <person name="Ohm R.A."/>
            <person name="Martin F."/>
            <person name="Silar P."/>
            <person name="Natvig D.O."/>
            <person name="Lalanne C."/>
            <person name="Gautier V."/>
            <person name="Ament-Velasquez S.L."/>
            <person name="Kruys A."/>
            <person name="Hutchinson M.I."/>
            <person name="Powell A.J."/>
            <person name="Barry K."/>
            <person name="Miller A.N."/>
            <person name="Grigoriev I.V."/>
            <person name="Debuchy R."/>
            <person name="Gladieux P."/>
            <person name="Hiltunen Thoren M."/>
            <person name="Johannesson H."/>
        </authorList>
    </citation>
    <scope>NUCLEOTIDE SEQUENCE</scope>
    <source>
        <strain evidence="2">CBS 508.74</strain>
    </source>
</reference>
<feature type="compositionally biased region" description="Polar residues" evidence="1">
    <location>
        <begin position="15"/>
        <end position="28"/>
    </location>
</feature>
<evidence type="ECO:0000313" key="2">
    <source>
        <dbReference type="EMBL" id="KAK4108911.1"/>
    </source>
</evidence>
<feature type="compositionally biased region" description="Polar residues" evidence="1">
    <location>
        <begin position="61"/>
        <end position="79"/>
    </location>
</feature>
<dbReference type="PANTHER" id="PTHR15615:SF118">
    <property type="entry name" value="CYCLIN, HYPOTHETICAL (EUROFUNG)"/>
    <property type="match status" value="1"/>
</dbReference>
<dbReference type="InterPro" id="IPR036915">
    <property type="entry name" value="Cyclin-like_sf"/>
</dbReference>
<feature type="region of interest" description="Disordered" evidence="1">
    <location>
        <begin position="281"/>
        <end position="413"/>
    </location>
</feature>